<dbReference type="SMART" id="SM00220">
    <property type="entry name" value="S_TKc"/>
    <property type="match status" value="1"/>
</dbReference>
<evidence type="ECO:0000256" key="3">
    <source>
        <dbReference type="ARBA" id="ARBA00022553"/>
    </source>
</evidence>
<dbReference type="InterPro" id="IPR000700">
    <property type="entry name" value="PAS-assoc_C"/>
</dbReference>
<dbReference type="CDD" id="cd00130">
    <property type="entry name" value="PAS"/>
    <property type="match status" value="1"/>
</dbReference>
<dbReference type="Pfam" id="PF00069">
    <property type="entry name" value="Pkinase"/>
    <property type="match status" value="1"/>
</dbReference>
<sequence>MTSERIGLPERGLPDVTPVTSPDAIALPEYRFETIHQDGIVAFARGVHPGTGHTILLAHAASAQMEAEAARRLENEFALRAMLRPEWAILPRGLTRYRNGVAAIYDDHSGTPLTLLMAERQPLARVLAIARNASAALRAAHESGLVHCSLTPCSLLVESDDRCRLGRFDFAQHAGDAETRPPAGGYYPGGFNGGARITIADQAPAYMSPEHTGRTHHAIDVRSDLYSLGVVLYQLLTGQLPFSARNPSDLTEWIHSHVAGTPAPPREIAPDVPEMLARIALKLLDKRPAHRYQSAAGLEADLRRCAEAFAANGRIDPFEPGMRDRPGALELPDQLYAREAELAQMEELCARVAANSRPIVVALTGPSGIGKSALMRSFAQGMPQRRVWWAAGKADPIRSDVPYAVLADAFRGLVHQILGLPEDAVRMWRLRLEQALGAYGSVASSIAPALRLLVQDFPDSPATESVEPDMHVDLAMRCLIHAFAQPDRPFVLLIDDIEWLDRPTLALLSRLVGGTGPLRLLLVCTARDADAPALAALREHVTVSDIAVCGLSIDAVAAMLAQTLRAPDAAMRPLAEVVHAKTLGSPFFVRQFVKTLADERLIAYAADNAADNADDNAGGWRFDLAAVDARTCTDNVADFSLRHLQQLPGDTRSLLGGMACLGSVSSFELLCDTFALDPATLHARLAPACAAGLVVPTRHDYLFAHDRILQAAHAWLDSDERARVSLRAGRLLARTLDSGARPEAEAGASGAGEGRDGTHGDGMRDDVLFRAAGLLAQANALASSAAEAFDTARLFLVAAKRARRAAAYEAALRYVSNGIDYLKQAAASLDGNLLYHALREEQAMCWFLQGRLDAALVLVTQLIEGPGDVLQRASVYRLKVEMHSRRSENMLAVETAIAGLRLFGIDLHAHPSAAACNSLYATIQPMLAATTLSAMLALPVMNDADTEAAMSLLAALMVPASFTDENLAFLSLCQMLRLTLRHGMTAAATSALGWLGVQVCHRFDAYADGFRYGEMARRLVNHHGYAAHMARVQLPLDQLSVWTRPLSYSIECARAGFAAGVAHGDVTTACYACCHIVAAMLARGDRLDDVAVEIARGLDFVRRAGFHDVESILLAQQRFVDGLRAGADAQDTAAHRWMDDIGPDGESLARGERLSTFQFWHWLYRATMLLLADRHEAAAMCLDRAATFAWSAPAHIHQLDLRLLRALTIAAAPDRPDGRDERDAEASSTLRADARKIRGWAAANPVTFTDKALLVEAEIARREGDAMTAMTKYEQAIAHATAHGFVQIVALAHERAAHHCAVLGLAAAAHAHRRDARDAYVRWGAMTKARQLEARFPELVDPKQPRTWQLGEGFHTVDIESVIKASRALTEEIRIEGLIDKLMTIALEYAAAQRGLLIRIYPEGPLVEAIADTAVDGVRVRIAQDQLRADMLPLSMFHTATRTAQVAMVGASMRASPFAIDPYLAQQPDCSAICIPMVRHKEVIGALYLENRLVRDAFTLDQTRLLELVAAQAAISLRTARLYDDLLVENERRQRVERELRTSEATLAMGESVSHTGSWRWDVDEDRFYCSDELLRIYDLDPSERESPFEVFLSRMHPEDRPAMKRLVEVNTAQRLPVQVEHRIVRRDGSIVHVAVIGKPMPPDNMAAGVAAGATKASADGGEEPLRYFGTVTDITARRHAEDAVRNAQADLARVARATTVGQLTASIAHEINQPLMSIVSNAGASLRWLARATPDIDNAREGLVAIASEGQRAGDMIRSLQSLTRNAAPVLAPVDIHEAIRHILAISRSEIARRSVTVQLELGAEPSHAFGDSVQLQQVILNLVVNAIEAMGDIEDRPRILRIATRVSHGEAAGDAIEVSVGDTGVGIGAELVEQVFEPFYTTKVNGMGMGLAICRSIIEAHRGHLRAAALVPYGSAFSFTIPMHAPAG</sequence>
<dbReference type="EMBL" id="QGGT01000002">
    <property type="protein sequence ID" value="PWK35640.1"/>
    <property type="molecule type" value="Genomic_DNA"/>
</dbReference>
<dbReference type="InterPro" id="IPR000719">
    <property type="entry name" value="Prot_kinase_dom"/>
</dbReference>
<dbReference type="SUPFAM" id="SSF55781">
    <property type="entry name" value="GAF domain-like"/>
    <property type="match status" value="1"/>
</dbReference>
<dbReference type="RefSeq" id="WP_109583669.1">
    <property type="nucleotide sequence ID" value="NZ_QGGT01000002.1"/>
</dbReference>
<dbReference type="InterPro" id="IPR003594">
    <property type="entry name" value="HATPase_dom"/>
</dbReference>
<dbReference type="Pfam" id="PF13191">
    <property type="entry name" value="AAA_16"/>
    <property type="match status" value="1"/>
</dbReference>
<dbReference type="SMART" id="SM00387">
    <property type="entry name" value="HATPase_c"/>
    <property type="match status" value="1"/>
</dbReference>
<dbReference type="PANTHER" id="PTHR43642:SF1">
    <property type="entry name" value="HYBRID SIGNAL TRANSDUCTION HISTIDINE KINASE G"/>
    <property type="match status" value="1"/>
</dbReference>
<reference evidence="7 8" key="1">
    <citation type="submission" date="2018-05" db="EMBL/GenBank/DDBJ databases">
        <title>Genomic Encyclopedia of Type Strains, Phase IV (KMG-V): Genome sequencing to study the core and pangenomes of soil and plant-associated prokaryotes.</title>
        <authorList>
            <person name="Whitman W."/>
        </authorList>
    </citation>
    <scope>NUCLEOTIDE SEQUENCE [LARGE SCALE GENOMIC DNA]</scope>
    <source>
        <strain evidence="7 8">SLV-132</strain>
    </source>
</reference>
<dbReference type="PROSITE" id="PS50113">
    <property type="entry name" value="PAC"/>
    <property type="match status" value="1"/>
</dbReference>
<dbReference type="CDD" id="cd00082">
    <property type="entry name" value="HisKA"/>
    <property type="match status" value="1"/>
</dbReference>
<dbReference type="SUPFAM" id="SSF47384">
    <property type="entry name" value="Homodimeric domain of signal transducing histidine kinase"/>
    <property type="match status" value="1"/>
</dbReference>
<dbReference type="InterPro" id="IPR035965">
    <property type="entry name" value="PAS-like_dom_sf"/>
</dbReference>
<protein>
    <recommendedName>
        <fullName evidence="2">histidine kinase</fullName>
        <ecNumber evidence="2">2.7.13.3</ecNumber>
    </recommendedName>
</protein>
<dbReference type="PRINTS" id="PR00344">
    <property type="entry name" value="BCTRLSENSOR"/>
</dbReference>
<dbReference type="Pfam" id="PF01590">
    <property type="entry name" value="GAF"/>
    <property type="match status" value="1"/>
</dbReference>
<comment type="caution">
    <text evidence="7">The sequence shown here is derived from an EMBL/GenBank/DDBJ whole genome shotgun (WGS) entry which is preliminary data.</text>
</comment>
<dbReference type="SUPFAM" id="SSF55785">
    <property type="entry name" value="PYP-like sensor domain (PAS domain)"/>
    <property type="match status" value="1"/>
</dbReference>
<dbReference type="EC" id="2.7.13.3" evidence="2"/>
<evidence type="ECO:0000256" key="2">
    <source>
        <dbReference type="ARBA" id="ARBA00012438"/>
    </source>
</evidence>
<dbReference type="PROSITE" id="PS50109">
    <property type="entry name" value="HIS_KIN"/>
    <property type="match status" value="1"/>
</dbReference>
<dbReference type="InterPro" id="IPR004358">
    <property type="entry name" value="Sig_transdc_His_kin-like_C"/>
</dbReference>
<evidence type="ECO:0000259" key="6">
    <source>
        <dbReference type="PROSITE" id="PS50113"/>
    </source>
</evidence>
<dbReference type="Gene3D" id="3.30.450.20">
    <property type="entry name" value="PAS domain"/>
    <property type="match status" value="1"/>
</dbReference>
<dbReference type="InterPro" id="IPR011009">
    <property type="entry name" value="Kinase-like_dom_sf"/>
</dbReference>
<dbReference type="PROSITE" id="PS50011">
    <property type="entry name" value="PROTEIN_KINASE_DOM"/>
    <property type="match status" value="1"/>
</dbReference>
<dbReference type="Proteomes" id="UP000245754">
    <property type="component" value="Unassembled WGS sequence"/>
</dbReference>
<feature type="domain" description="Protein kinase" evidence="4">
    <location>
        <begin position="1"/>
        <end position="310"/>
    </location>
</feature>
<accession>A0A316FE64</accession>
<comment type="catalytic activity">
    <reaction evidence="1">
        <text>ATP + protein L-histidine = ADP + protein N-phospho-L-histidine.</text>
        <dbReference type="EC" id="2.7.13.3"/>
    </reaction>
</comment>
<dbReference type="InterPro" id="IPR003661">
    <property type="entry name" value="HisK_dim/P_dom"/>
</dbReference>
<dbReference type="Pfam" id="PF00512">
    <property type="entry name" value="HisKA"/>
    <property type="match status" value="1"/>
</dbReference>
<evidence type="ECO:0000259" key="5">
    <source>
        <dbReference type="PROSITE" id="PS50109"/>
    </source>
</evidence>
<dbReference type="SMART" id="SM00065">
    <property type="entry name" value="GAF"/>
    <property type="match status" value="1"/>
</dbReference>
<dbReference type="InterPro" id="IPR003593">
    <property type="entry name" value="AAA+_ATPase"/>
</dbReference>
<dbReference type="InterPro" id="IPR003018">
    <property type="entry name" value="GAF"/>
</dbReference>
<dbReference type="InterPro" id="IPR041664">
    <property type="entry name" value="AAA_16"/>
</dbReference>
<name>A0A316FE64_9BURK</name>
<dbReference type="InterPro" id="IPR027417">
    <property type="entry name" value="P-loop_NTPase"/>
</dbReference>
<keyword evidence="3" id="KW-0597">Phosphoprotein</keyword>
<dbReference type="InterPro" id="IPR005467">
    <property type="entry name" value="His_kinase_dom"/>
</dbReference>
<dbReference type="Pfam" id="PF02518">
    <property type="entry name" value="HATPase_c"/>
    <property type="match status" value="1"/>
</dbReference>
<dbReference type="SMART" id="SM00382">
    <property type="entry name" value="AAA"/>
    <property type="match status" value="1"/>
</dbReference>
<gene>
    <name evidence="7" type="ORF">C7419_102918</name>
</gene>
<dbReference type="InterPro" id="IPR000014">
    <property type="entry name" value="PAS"/>
</dbReference>
<dbReference type="Gene3D" id="3.40.50.300">
    <property type="entry name" value="P-loop containing nucleotide triphosphate hydrolases"/>
    <property type="match status" value="1"/>
</dbReference>
<dbReference type="SUPFAM" id="SSF56112">
    <property type="entry name" value="Protein kinase-like (PK-like)"/>
    <property type="match status" value="1"/>
</dbReference>
<proteinExistence type="predicted"/>
<keyword evidence="8" id="KW-1185">Reference proteome</keyword>
<feature type="domain" description="Histidine kinase" evidence="5">
    <location>
        <begin position="1707"/>
        <end position="1927"/>
    </location>
</feature>
<dbReference type="GO" id="GO:0000155">
    <property type="term" value="F:phosphorelay sensor kinase activity"/>
    <property type="evidence" value="ECO:0007669"/>
    <property type="project" value="InterPro"/>
</dbReference>
<dbReference type="InterPro" id="IPR029016">
    <property type="entry name" value="GAF-like_dom_sf"/>
</dbReference>
<evidence type="ECO:0000259" key="4">
    <source>
        <dbReference type="PROSITE" id="PS50011"/>
    </source>
</evidence>
<dbReference type="Pfam" id="PF08447">
    <property type="entry name" value="PAS_3"/>
    <property type="match status" value="1"/>
</dbReference>
<dbReference type="SUPFAM" id="SSF55874">
    <property type="entry name" value="ATPase domain of HSP90 chaperone/DNA topoisomerase II/histidine kinase"/>
    <property type="match status" value="1"/>
</dbReference>
<dbReference type="SMART" id="SM00388">
    <property type="entry name" value="HisKA"/>
    <property type="match status" value="1"/>
</dbReference>
<dbReference type="PANTHER" id="PTHR43642">
    <property type="entry name" value="HYBRID SIGNAL TRANSDUCTION HISTIDINE KINASE G"/>
    <property type="match status" value="1"/>
</dbReference>
<dbReference type="InterPro" id="IPR036890">
    <property type="entry name" value="HATPase_C_sf"/>
</dbReference>
<dbReference type="Gene3D" id="3.30.565.10">
    <property type="entry name" value="Histidine kinase-like ATPase, C-terminal domain"/>
    <property type="match status" value="1"/>
</dbReference>
<evidence type="ECO:0000313" key="8">
    <source>
        <dbReference type="Proteomes" id="UP000245754"/>
    </source>
</evidence>
<dbReference type="GO" id="GO:0005524">
    <property type="term" value="F:ATP binding"/>
    <property type="evidence" value="ECO:0007669"/>
    <property type="project" value="InterPro"/>
</dbReference>
<dbReference type="InterPro" id="IPR013655">
    <property type="entry name" value="PAS_fold_3"/>
</dbReference>
<dbReference type="InterPro" id="IPR036097">
    <property type="entry name" value="HisK_dim/P_sf"/>
</dbReference>
<dbReference type="InterPro" id="IPR053159">
    <property type="entry name" value="Hybrid_Histidine_Kinase"/>
</dbReference>
<feature type="domain" description="PAC" evidence="6">
    <location>
        <begin position="1618"/>
        <end position="1687"/>
    </location>
</feature>
<dbReference type="Gene3D" id="3.30.450.40">
    <property type="match status" value="1"/>
</dbReference>
<dbReference type="Gene3D" id="1.10.287.130">
    <property type="match status" value="1"/>
</dbReference>
<dbReference type="SUPFAM" id="SSF52540">
    <property type="entry name" value="P-loop containing nucleoside triphosphate hydrolases"/>
    <property type="match status" value="1"/>
</dbReference>
<organism evidence="7 8">
    <name type="scientific">Cupriavidus plantarum</name>
    <dbReference type="NCBI Taxonomy" id="942865"/>
    <lineage>
        <taxon>Bacteria</taxon>
        <taxon>Pseudomonadati</taxon>
        <taxon>Pseudomonadota</taxon>
        <taxon>Betaproteobacteria</taxon>
        <taxon>Burkholderiales</taxon>
        <taxon>Burkholderiaceae</taxon>
        <taxon>Cupriavidus</taxon>
    </lineage>
</organism>
<dbReference type="Gene3D" id="1.10.510.10">
    <property type="entry name" value="Transferase(Phosphotransferase) domain 1"/>
    <property type="match status" value="1"/>
</dbReference>
<evidence type="ECO:0000256" key="1">
    <source>
        <dbReference type="ARBA" id="ARBA00000085"/>
    </source>
</evidence>
<evidence type="ECO:0000313" key="7">
    <source>
        <dbReference type="EMBL" id="PWK35640.1"/>
    </source>
</evidence>